<dbReference type="KEGG" id="vg:77953076"/>
<dbReference type="EMBL" id="MZ348422">
    <property type="protein sequence ID" value="QYN79899.1"/>
    <property type="molecule type" value="Genomic_DNA"/>
</dbReference>
<dbReference type="RefSeq" id="YP_010676711.1">
    <property type="nucleotide sequence ID" value="NC_071015.1"/>
</dbReference>
<accession>A0AAE8BII2</accession>
<dbReference type="GeneID" id="77953076"/>
<organism evidence="1 2">
    <name type="scientific">Kosakonia phage Kc263</name>
    <dbReference type="NCBI Taxonomy" id="2863194"/>
    <lineage>
        <taxon>Viruses</taxon>
        <taxon>Duplodnaviria</taxon>
        <taxon>Heunggongvirae</taxon>
        <taxon>Uroviricota</taxon>
        <taxon>Caudoviricetes</taxon>
        <taxon>Chimalliviridae</taxon>
        <taxon>Branisovskavirus</taxon>
        <taxon>Branisovskavirus Kc263</taxon>
    </lineage>
</organism>
<protein>
    <submittedName>
        <fullName evidence="1">Uncharacterized protein</fullName>
    </submittedName>
</protein>
<evidence type="ECO:0000313" key="1">
    <source>
        <dbReference type="EMBL" id="QYN79899.1"/>
    </source>
</evidence>
<keyword evidence="2" id="KW-1185">Reference proteome</keyword>
<dbReference type="Proteomes" id="UP000828443">
    <property type="component" value="Segment"/>
</dbReference>
<reference evidence="1" key="1">
    <citation type="journal article" date="2021" name="Viruses">
        <title>Novel Viruses That Lyse Plant and Human Strains of Kosakonia cowanii.</title>
        <authorList>
            <person name="Petrzik K."/>
            <person name="Brazdova S."/>
            <person name="Krawczyk K."/>
        </authorList>
    </citation>
    <scope>NUCLEOTIDE SEQUENCE</scope>
</reference>
<proteinExistence type="predicted"/>
<sequence>MILKFLFGTYRAKEEGKEEIKFEDTLFMFRKTHVLQHSDVAQAFMFPPSTGGFVDKLRAVNTMHFYGESISCRVRTDESMDELYADLLKNGSWWETEYEQNKCKYGIWVVLPKGRKPAFSELGYEWKPSSHKDMYDTLTAEDKTGYGW</sequence>
<evidence type="ECO:0000313" key="2">
    <source>
        <dbReference type="Proteomes" id="UP000828443"/>
    </source>
</evidence>
<name>A0AAE8BII2_9CAUD</name>